<feature type="compositionally biased region" description="Basic residues" evidence="1">
    <location>
        <begin position="196"/>
        <end position="206"/>
    </location>
</feature>
<dbReference type="RefSeq" id="XP_007372730.1">
    <property type="nucleotide sequence ID" value="XM_007372668.1"/>
</dbReference>
<organism evidence="3">
    <name type="scientific">Spathaspora passalidarum (strain NRRL Y-27907 / 11-Y1)</name>
    <dbReference type="NCBI Taxonomy" id="619300"/>
    <lineage>
        <taxon>Eukaryota</taxon>
        <taxon>Fungi</taxon>
        <taxon>Dikarya</taxon>
        <taxon>Ascomycota</taxon>
        <taxon>Saccharomycotina</taxon>
        <taxon>Pichiomycetes</taxon>
        <taxon>Debaryomycetaceae</taxon>
        <taxon>Spathaspora</taxon>
    </lineage>
</organism>
<dbReference type="PANTHER" id="PTHR12775:SF0">
    <property type="entry name" value="REPLICATION TERMINATION FACTOR 2"/>
    <property type="match status" value="1"/>
</dbReference>
<accession>G3AGH9</accession>
<dbReference type="OMA" id="EFRWLHC"/>
<dbReference type="AlphaFoldDB" id="G3AGH9"/>
<evidence type="ECO:0000313" key="3">
    <source>
        <dbReference type="Proteomes" id="UP000000709"/>
    </source>
</evidence>
<dbReference type="InterPro" id="IPR006735">
    <property type="entry name" value="Rtf2"/>
</dbReference>
<dbReference type="KEGG" id="spaa:SPAPADRAFT_58542"/>
<dbReference type="InParanoid" id="G3AGH9"/>
<dbReference type="STRING" id="619300.G3AGH9"/>
<dbReference type="GO" id="GO:0006274">
    <property type="term" value="P:DNA replication termination"/>
    <property type="evidence" value="ECO:0007669"/>
    <property type="project" value="TreeGrafter"/>
</dbReference>
<dbReference type="Proteomes" id="UP000000709">
    <property type="component" value="Unassembled WGS sequence"/>
</dbReference>
<sequence>MGADGGTIAKRKDLINVHSSLDKKNSTGIGYDNELTLLNSCGISAFPLHTKSNDPIVGDYKGRLYLKEKILQYLIDSKQSKSRVNPKLSHITSLKDICDVKIEWDTSDEPRIRCPITKISSAKSTYAYLRPCGCLMSSKVITELNQNNSKGKCPNCDATFSSDCDVVIVNPLGKEEYNKLNESSYKILCNQQLSHSKKPIKSKKVERKQSIKRAADSQEPVSKRIKP</sequence>
<dbReference type="OrthoDB" id="247013at2759"/>
<feature type="region of interest" description="Disordered" evidence="1">
    <location>
        <begin position="196"/>
        <end position="227"/>
    </location>
</feature>
<feature type="compositionally biased region" description="Basic and acidic residues" evidence="1">
    <location>
        <begin position="207"/>
        <end position="216"/>
    </location>
</feature>
<proteinExistence type="predicted"/>
<dbReference type="GO" id="GO:0005634">
    <property type="term" value="C:nucleus"/>
    <property type="evidence" value="ECO:0007669"/>
    <property type="project" value="TreeGrafter"/>
</dbReference>
<dbReference type="PANTHER" id="PTHR12775">
    <property type="entry name" value="PROTEIN C20ORF43 HOMOLOG"/>
    <property type="match status" value="1"/>
</dbReference>
<keyword evidence="3" id="KW-1185">Reference proteome</keyword>
<dbReference type="Pfam" id="PF04641">
    <property type="entry name" value="Rtf2"/>
    <property type="match status" value="1"/>
</dbReference>
<evidence type="ECO:0000256" key="1">
    <source>
        <dbReference type="SAM" id="MobiDB-lite"/>
    </source>
</evidence>
<dbReference type="GeneID" id="18872498"/>
<evidence type="ECO:0008006" key="4">
    <source>
        <dbReference type="Google" id="ProtNLM"/>
    </source>
</evidence>
<name>G3AGH9_SPAPN</name>
<dbReference type="EMBL" id="GL996499">
    <property type="protein sequence ID" value="EGW35318.1"/>
    <property type="molecule type" value="Genomic_DNA"/>
</dbReference>
<protein>
    <recommendedName>
        <fullName evidence="4">Replication termination factor 2</fullName>
    </recommendedName>
</protein>
<evidence type="ECO:0000313" key="2">
    <source>
        <dbReference type="EMBL" id="EGW35318.1"/>
    </source>
</evidence>
<dbReference type="HOGENOM" id="CLU_048955_2_1_1"/>
<gene>
    <name evidence="2" type="ORF">SPAPADRAFT_58542</name>
</gene>
<reference evidence="2 3" key="1">
    <citation type="journal article" date="2011" name="Proc. Natl. Acad. Sci. U.S.A.">
        <title>Comparative genomics of xylose-fermenting fungi for enhanced biofuel production.</title>
        <authorList>
            <person name="Wohlbach D.J."/>
            <person name="Kuo A."/>
            <person name="Sato T.K."/>
            <person name="Potts K.M."/>
            <person name="Salamov A.A."/>
            <person name="LaButti K.M."/>
            <person name="Sun H."/>
            <person name="Clum A."/>
            <person name="Pangilinan J.L."/>
            <person name="Lindquist E.A."/>
            <person name="Lucas S."/>
            <person name="Lapidus A."/>
            <person name="Jin M."/>
            <person name="Gunawan C."/>
            <person name="Balan V."/>
            <person name="Dale B.E."/>
            <person name="Jeffries T.W."/>
            <person name="Zinkel R."/>
            <person name="Barry K.W."/>
            <person name="Grigoriev I.V."/>
            <person name="Gasch A.P."/>
        </authorList>
    </citation>
    <scope>NUCLEOTIDE SEQUENCE [LARGE SCALE GENOMIC DNA]</scope>
    <source>
        <strain evidence="3">NRRL Y-27907 / 11-Y1</strain>
    </source>
</reference>
<dbReference type="eggNOG" id="KOG3113">
    <property type="taxonomic scope" value="Eukaryota"/>
</dbReference>